<dbReference type="Pfam" id="PF20176">
    <property type="entry name" value="DUF6541"/>
    <property type="match status" value="1"/>
</dbReference>
<reference evidence="3" key="1">
    <citation type="submission" date="2016-12" db="EMBL/GenBank/DDBJ databases">
        <authorList>
            <person name="Meng X."/>
        </authorList>
    </citation>
    <scope>NUCLEOTIDE SEQUENCE [LARGE SCALE GENOMIC DNA]</scope>
    <source>
        <strain evidence="3">DSM 20732</strain>
    </source>
</reference>
<dbReference type="RefSeq" id="WP_073823951.1">
    <property type="nucleotide sequence ID" value="NZ_MQVS01000004.1"/>
</dbReference>
<feature type="transmembrane region" description="Helical" evidence="1">
    <location>
        <begin position="215"/>
        <end position="233"/>
    </location>
</feature>
<evidence type="ECO:0000313" key="2">
    <source>
        <dbReference type="EMBL" id="OKL51858.1"/>
    </source>
</evidence>
<feature type="transmembrane region" description="Helical" evidence="1">
    <location>
        <begin position="33"/>
        <end position="54"/>
    </location>
</feature>
<keyword evidence="3" id="KW-1185">Reference proteome</keyword>
<dbReference type="EMBL" id="MQVS01000004">
    <property type="protein sequence ID" value="OKL51858.1"/>
    <property type="molecule type" value="Genomic_DNA"/>
</dbReference>
<organism evidence="2 3">
    <name type="scientific">Buchananella hordeovulneris</name>
    <dbReference type="NCBI Taxonomy" id="52770"/>
    <lineage>
        <taxon>Bacteria</taxon>
        <taxon>Bacillati</taxon>
        <taxon>Actinomycetota</taxon>
        <taxon>Actinomycetes</taxon>
        <taxon>Actinomycetales</taxon>
        <taxon>Actinomycetaceae</taxon>
        <taxon>Buchananella</taxon>
    </lineage>
</organism>
<dbReference type="OrthoDB" id="3169698at2"/>
<feature type="transmembrane region" description="Helical" evidence="1">
    <location>
        <begin position="6"/>
        <end position="26"/>
    </location>
</feature>
<feature type="transmembrane region" description="Helical" evidence="1">
    <location>
        <begin position="496"/>
        <end position="516"/>
    </location>
</feature>
<feature type="transmembrane region" description="Helical" evidence="1">
    <location>
        <begin position="330"/>
        <end position="350"/>
    </location>
</feature>
<keyword evidence="1" id="KW-0472">Membrane</keyword>
<dbReference type="Proteomes" id="UP000185612">
    <property type="component" value="Unassembled WGS sequence"/>
</dbReference>
<dbReference type="AlphaFoldDB" id="A0A1Q5PW98"/>
<dbReference type="InParanoid" id="A0A1Q5PW98"/>
<feature type="transmembrane region" description="Helical" evidence="1">
    <location>
        <begin position="389"/>
        <end position="412"/>
    </location>
</feature>
<keyword evidence="1" id="KW-0812">Transmembrane</keyword>
<dbReference type="STRING" id="52770.BSZ40_05055"/>
<dbReference type="InterPro" id="IPR046671">
    <property type="entry name" value="DUF6541"/>
</dbReference>
<dbReference type="FunCoup" id="A0A1Q5PW98">
    <property type="interactions" value="2"/>
</dbReference>
<gene>
    <name evidence="2" type="ORF">BSZ40_05055</name>
</gene>
<comment type="caution">
    <text evidence="2">The sequence shown here is derived from an EMBL/GenBank/DDBJ whole genome shotgun (WGS) entry which is preliminary data.</text>
</comment>
<keyword evidence="1" id="KW-1133">Transmembrane helix</keyword>
<proteinExistence type="predicted"/>
<name>A0A1Q5PW98_9ACTO</name>
<evidence type="ECO:0000313" key="3">
    <source>
        <dbReference type="Proteomes" id="UP000185612"/>
    </source>
</evidence>
<feature type="transmembrane region" description="Helical" evidence="1">
    <location>
        <begin position="457"/>
        <end position="475"/>
    </location>
</feature>
<sequence length="666" mass="71650">MGQWLSYLPLLVFQLAVVFGAGWAVARLAGLRGLLALALAPLAAVAAAGLGAIGANLVGLRWHTGTMAASLACLAVAAWLTGRQARRWGWLVAPLPVAPATYWLVGVVWALLAGPVLWATKPRWPIQAWDPVYHMNAVWLVQDTGNGSSFGGLTRMFGLETTSTTVLAGWHDLLAILAPHRQLAPAVTLFACVVGLIWLTGLALLAALMRPGTPYLSAAVVAVGGLGLVFPTFTQTIYPVLPNSLGQALLPALLAGSLATWRGLRRQRSWQLAVLLLGWQLVAWLGACTVHASVTYSALVLVAPFGLYRFGRRQVRLWRSGNRRRTVRELGSVLAACGALALTVAVVPLLSSKFQGMLTAFQTYPGSLVGAVYKTTLLWPLLPRNSDSYVIVTVIIVQLLLLVGTIGGLVAVRRGHGPPWLVWAYLGGWLLTFTAVSRQGPLVPVAGLWYMSVHRTSMVQLIPALLLAGLGLWAGGRWLGAHLAARGWQRAGRPGVVLLAGAVACGALAVPARNFFAHRVYDPTSGHSTIMASQAELEMIYSLDATLPADAFVLGDPFLGAGYVQALGNRPVVNPQLFERASNWPERYLYRYFRHLHRYPEVCRTVRRLGITHVYLDAHTYWHNKERSVGTSRGLSGFVPFAGLTPVARGGTAAVYRIDACAAPTE</sequence>
<protein>
    <submittedName>
        <fullName evidence="2">Uncharacterized protein</fullName>
    </submittedName>
</protein>
<feature type="transmembrane region" description="Helical" evidence="1">
    <location>
        <begin position="419"/>
        <end position="437"/>
    </location>
</feature>
<evidence type="ECO:0000256" key="1">
    <source>
        <dbReference type="SAM" id="Phobius"/>
    </source>
</evidence>
<accession>A0A1Q5PW98</accession>
<feature type="transmembrane region" description="Helical" evidence="1">
    <location>
        <begin position="293"/>
        <end position="310"/>
    </location>
</feature>
<feature type="transmembrane region" description="Helical" evidence="1">
    <location>
        <begin position="88"/>
        <end position="112"/>
    </location>
</feature>
<feature type="transmembrane region" description="Helical" evidence="1">
    <location>
        <begin position="183"/>
        <end position="208"/>
    </location>
</feature>
<feature type="transmembrane region" description="Helical" evidence="1">
    <location>
        <begin position="60"/>
        <end position="81"/>
    </location>
</feature>